<protein>
    <recommendedName>
        <fullName evidence="2">DUF7617 domain-containing protein</fullName>
    </recommendedName>
</protein>
<sequence length="804" mass="80111">MTIGIAFVAAAAGVSAPAAAAPAAPSVLTKSAQDVTSPGANPVNHGDTLNWVLNYQNNGPAGPSAATITDPINGAGTTQTYVPGSLQVPPGWTPSWSTDGTNYQTTDPGTATVAVRATNPGARPGGTNLANILLAPVKPTATPTGGDGYTPIIFRRPSGTVEAWNMYHHLVAAAPKLVCTDLTAGAPCAGGPWPRPVNTAPGPFGTGSTGDIASTLTPQYVQDPGRPGVVYYAAVTASSVGVGCLDLGTRANCGYFPLIATGPGGANGLAGLVTTAGNLYGVGSNGQVLCLTIASHSPCAGQPYAPIVPANNNSPGANYMGSMAIAGGKVFASSSPAGGAPVLGCFDPATATACSGWATPQAIAPPGNSTYNAYTAYDTASNSVGACATTTGNPTSTTTCFTVGGAPLAAPTVFNSLANRLIFNPETATGPDGHLRSYTGTWGGSSTGDTVCYDWNTAAACAGFPLPATHPSANGGVTRDYGYAYDQVTQCLFGLGDAGILFSEDPTTSSSPCIHSGAEVTLSPSAFYCDGATGHIRSYTDARLDNMNLANVNLTASTAEVSDTGGSVIAHPAFAPDGTLDLSGISPAAHPGITVSAHLVLNNSNDFTGGNQPHLVVAFDGDAPQVCFKTTVSPTCTATGVSDTATGDDTTGTLTSNTVNLPVAPGPACQPAVTINKEICASNNDNNCQPGGPGPWAKQATPGLLGLLLANPHWRITVTNAGPTGITGATINDSAVPSCRSAAGTFGLAAGESKQIFCSTSLLLSLLPFTNTASATYTPANSPAGTPPSRTSGSSAVACSLLWC</sequence>
<feature type="signal peptide" evidence="1">
    <location>
        <begin position="1"/>
        <end position="20"/>
    </location>
</feature>
<feature type="chain" id="PRO_5019028689" description="DUF7617 domain-containing protein" evidence="1">
    <location>
        <begin position="21"/>
        <end position="804"/>
    </location>
</feature>
<dbReference type="OrthoDB" id="3305528at2"/>
<organism evidence="3 4">
    <name type="scientific">Amycolatopsis panacis</name>
    <dbReference type="NCBI Taxonomy" id="2340917"/>
    <lineage>
        <taxon>Bacteria</taxon>
        <taxon>Bacillati</taxon>
        <taxon>Actinomycetota</taxon>
        <taxon>Actinomycetes</taxon>
        <taxon>Pseudonocardiales</taxon>
        <taxon>Pseudonocardiaceae</taxon>
        <taxon>Amycolatopsis</taxon>
    </lineage>
</organism>
<name>A0A419I6X0_9PSEU</name>
<evidence type="ECO:0000313" key="4">
    <source>
        <dbReference type="Proteomes" id="UP000285112"/>
    </source>
</evidence>
<keyword evidence="4" id="KW-1185">Reference proteome</keyword>
<evidence type="ECO:0000256" key="1">
    <source>
        <dbReference type="SAM" id="SignalP"/>
    </source>
</evidence>
<dbReference type="InterPro" id="IPR055388">
    <property type="entry name" value="DUF7617"/>
</dbReference>
<proteinExistence type="predicted"/>
<dbReference type="EMBL" id="QZFV01000069">
    <property type="protein sequence ID" value="RJQ87219.1"/>
    <property type="molecule type" value="Genomic_DNA"/>
</dbReference>
<evidence type="ECO:0000313" key="3">
    <source>
        <dbReference type="EMBL" id="RJQ87219.1"/>
    </source>
</evidence>
<dbReference type="AlphaFoldDB" id="A0A419I6X0"/>
<keyword evidence="1" id="KW-0732">Signal</keyword>
<gene>
    <name evidence="3" type="ORF">D5S19_09735</name>
</gene>
<dbReference type="RefSeq" id="WP_120023029.1">
    <property type="nucleotide sequence ID" value="NZ_QZFV01000069.1"/>
</dbReference>
<evidence type="ECO:0000259" key="2">
    <source>
        <dbReference type="Pfam" id="PF24593"/>
    </source>
</evidence>
<reference evidence="3 4" key="1">
    <citation type="submission" date="2018-09" db="EMBL/GenBank/DDBJ databases">
        <title>YIM PH 21725 draft genome.</title>
        <authorList>
            <person name="Miao C."/>
        </authorList>
    </citation>
    <scope>NUCLEOTIDE SEQUENCE [LARGE SCALE GENOMIC DNA]</scope>
    <source>
        <strain evidence="4">YIM PH21725</strain>
    </source>
</reference>
<dbReference type="Pfam" id="PF24593">
    <property type="entry name" value="DUF7617"/>
    <property type="match status" value="1"/>
</dbReference>
<dbReference type="Proteomes" id="UP000285112">
    <property type="component" value="Unassembled WGS sequence"/>
</dbReference>
<accession>A0A419I6X0</accession>
<comment type="caution">
    <text evidence="3">The sequence shown here is derived from an EMBL/GenBank/DDBJ whole genome shotgun (WGS) entry which is preliminary data.</text>
</comment>
<feature type="domain" description="DUF7617" evidence="2">
    <location>
        <begin position="669"/>
        <end position="797"/>
    </location>
</feature>